<proteinExistence type="predicted"/>
<keyword evidence="3" id="KW-1185">Reference proteome</keyword>
<organism evidence="2 3">
    <name type="scientific">Pholiota conissans</name>
    <dbReference type="NCBI Taxonomy" id="109636"/>
    <lineage>
        <taxon>Eukaryota</taxon>
        <taxon>Fungi</taxon>
        <taxon>Dikarya</taxon>
        <taxon>Basidiomycota</taxon>
        <taxon>Agaricomycotina</taxon>
        <taxon>Agaricomycetes</taxon>
        <taxon>Agaricomycetidae</taxon>
        <taxon>Agaricales</taxon>
        <taxon>Agaricineae</taxon>
        <taxon>Strophariaceae</taxon>
        <taxon>Pholiota</taxon>
    </lineage>
</organism>
<dbReference type="AlphaFoldDB" id="A0A9P6D2K9"/>
<dbReference type="EMBL" id="MU155189">
    <property type="protein sequence ID" value="KAF9480773.1"/>
    <property type="molecule type" value="Genomic_DNA"/>
</dbReference>
<evidence type="ECO:0000313" key="3">
    <source>
        <dbReference type="Proteomes" id="UP000807469"/>
    </source>
</evidence>
<reference evidence="2" key="1">
    <citation type="submission" date="2020-11" db="EMBL/GenBank/DDBJ databases">
        <authorList>
            <consortium name="DOE Joint Genome Institute"/>
            <person name="Ahrendt S."/>
            <person name="Riley R."/>
            <person name="Andreopoulos W."/>
            <person name="Labutti K."/>
            <person name="Pangilinan J."/>
            <person name="Ruiz-Duenas F.J."/>
            <person name="Barrasa J.M."/>
            <person name="Sanchez-Garcia M."/>
            <person name="Camarero S."/>
            <person name="Miyauchi S."/>
            <person name="Serrano A."/>
            <person name="Linde D."/>
            <person name="Babiker R."/>
            <person name="Drula E."/>
            <person name="Ayuso-Fernandez I."/>
            <person name="Pacheco R."/>
            <person name="Padilla G."/>
            <person name="Ferreira P."/>
            <person name="Barriuso J."/>
            <person name="Kellner H."/>
            <person name="Castanera R."/>
            <person name="Alfaro M."/>
            <person name="Ramirez L."/>
            <person name="Pisabarro A.G."/>
            <person name="Kuo A."/>
            <person name="Tritt A."/>
            <person name="Lipzen A."/>
            <person name="He G."/>
            <person name="Yan M."/>
            <person name="Ng V."/>
            <person name="Cullen D."/>
            <person name="Martin F."/>
            <person name="Rosso M.-N."/>
            <person name="Henrissat B."/>
            <person name="Hibbett D."/>
            <person name="Martinez A.T."/>
            <person name="Grigoriev I.V."/>
        </authorList>
    </citation>
    <scope>NUCLEOTIDE SEQUENCE</scope>
    <source>
        <strain evidence="2">CIRM-BRFM 674</strain>
    </source>
</reference>
<protein>
    <submittedName>
        <fullName evidence="2">Uncharacterized protein</fullName>
    </submittedName>
</protein>
<dbReference type="Proteomes" id="UP000807469">
    <property type="component" value="Unassembled WGS sequence"/>
</dbReference>
<evidence type="ECO:0000256" key="1">
    <source>
        <dbReference type="SAM" id="MobiDB-lite"/>
    </source>
</evidence>
<evidence type="ECO:0000313" key="2">
    <source>
        <dbReference type="EMBL" id="KAF9480773.1"/>
    </source>
</evidence>
<accession>A0A9P6D2K9</accession>
<name>A0A9P6D2K9_9AGAR</name>
<comment type="caution">
    <text evidence="2">The sequence shown here is derived from an EMBL/GenBank/DDBJ whole genome shotgun (WGS) entry which is preliminary data.</text>
</comment>
<sequence>MEFTYPSSADVKAANAPAAPEPDGKAFHISNDTLQLLLEFLHSKVERFENELCENAEAVIAKAELEIYCREEVIKMIRTIDEGSDLRQAVEAVREVWTMGDKALFTAQKAFSILKSKCPETVHDDIDRDFESLVALSDKAQADSLVKAYNRADAYDERFLNLENRFAASIERGNVLAEKLKAMQLEGAELLRQIYVVDSNLKQN</sequence>
<feature type="region of interest" description="Disordered" evidence="1">
    <location>
        <begin position="1"/>
        <end position="24"/>
    </location>
</feature>
<gene>
    <name evidence="2" type="ORF">BDN70DRAFT_877210</name>
</gene>